<feature type="transmembrane region" description="Helical" evidence="9">
    <location>
        <begin position="227"/>
        <end position="250"/>
    </location>
</feature>
<dbReference type="GO" id="GO:0005886">
    <property type="term" value="C:plasma membrane"/>
    <property type="evidence" value="ECO:0007669"/>
    <property type="project" value="UniProtKB-SubCell"/>
</dbReference>
<keyword evidence="5" id="KW-0762">Sugar transport</keyword>
<feature type="domain" description="ABC transmembrane type-1" evidence="11">
    <location>
        <begin position="98"/>
        <end position="295"/>
    </location>
</feature>
<evidence type="ECO:0000256" key="6">
    <source>
        <dbReference type="ARBA" id="ARBA00022692"/>
    </source>
</evidence>
<evidence type="ECO:0000256" key="9">
    <source>
        <dbReference type="RuleBase" id="RU363032"/>
    </source>
</evidence>
<dbReference type="AlphaFoldDB" id="A0A841AEW1"/>
<keyword evidence="7 9" id="KW-1133">Transmembrane helix</keyword>
<evidence type="ECO:0000256" key="7">
    <source>
        <dbReference type="ARBA" id="ARBA00022989"/>
    </source>
</evidence>
<dbReference type="GO" id="GO:0015423">
    <property type="term" value="F:ABC-type maltose transporter activity"/>
    <property type="evidence" value="ECO:0007669"/>
    <property type="project" value="TreeGrafter"/>
</dbReference>
<keyword evidence="8 9" id="KW-0472">Membrane</keyword>
<feature type="region of interest" description="Disordered" evidence="10">
    <location>
        <begin position="1"/>
        <end position="23"/>
    </location>
</feature>
<gene>
    <name evidence="12" type="ORF">HNR70_001625</name>
</gene>
<feature type="transmembrane region" description="Helical" evidence="9">
    <location>
        <begin position="172"/>
        <end position="190"/>
    </location>
</feature>
<keyword evidence="4" id="KW-1003">Cell membrane</keyword>
<comment type="subcellular location">
    <subcellularLocation>
        <location evidence="1 9">Cell membrane</location>
        <topology evidence="1 9">Multi-pass membrane protein</topology>
    </subcellularLocation>
</comment>
<evidence type="ECO:0000256" key="10">
    <source>
        <dbReference type="SAM" id="MobiDB-lite"/>
    </source>
</evidence>
<dbReference type="InterPro" id="IPR000515">
    <property type="entry name" value="MetI-like"/>
</dbReference>
<dbReference type="PANTHER" id="PTHR32243">
    <property type="entry name" value="MALTOSE TRANSPORT SYSTEM PERMEASE-RELATED"/>
    <property type="match status" value="1"/>
</dbReference>
<sequence length="310" mass="33051">MSTTTSTGPVAGPSQPAPAQAPKHRMPFGRWFAEIGWRHVVGLLAIAFAVFPILFVISASVNPSGSLSATGLIPTQGVTFEHYAAMLSGERANFLRWYLNTIIVCGVVAVVQVFLSLLAAYAFSRFRFRGRRGGMLAVLLIMMFPAILSMIAVYTMIAGLGEVVPMLGLNTLAGYIAVLLGGALGQVWLIKGFFDTIPKSLDEAALIDGASHWQTFTRILVPSMTPILATTLLLALVGAMSEFLIGSIFLTDDSKKTLAVGMYGMFSSDRSNNLGVFAAGSVMVMLPVIILYQFLQRYIVGGSTAGAVKG</sequence>
<dbReference type="EMBL" id="JACHLZ010000001">
    <property type="protein sequence ID" value="MBB5831812.1"/>
    <property type="molecule type" value="Genomic_DNA"/>
</dbReference>
<dbReference type="Gene3D" id="1.10.3720.10">
    <property type="entry name" value="MetI-like"/>
    <property type="match status" value="1"/>
</dbReference>
<accession>A0A841AEW1</accession>
<feature type="transmembrane region" description="Helical" evidence="9">
    <location>
        <begin position="274"/>
        <end position="295"/>
    </location>
</feature>
<dbReference type="SUPFAM" id="SSF161098">
    <property type="entry name" value="MetI-like"/>
    <property type="match status" value="1"/>
</dbReference>
<dbReference type="PANTHER" id="PTHR32243:SF50">
    <property type="entry name" value="MALTOSE_MALTODEXTRIN TRANSPORT SYSTEM PERMEASE PROTEIN MALG"/>
    <property type="match status" value="1"/>
</dbReference>
<dbReference type="CDD" id="cd06261">
    <property type="entry name" value="TM_PBP2"/>
    <property type="match status" value="1"/>
</dbReference>
<evidence type="ECO:0000313" key="13">
    <source>
        <dbReference type="Proteomes" id="UP000588158"/>
    </source>
</evidence>
<dbReference type="PROSITE" id="PS50928">
    <property type="entry name" value="ABC_TM1"/>
    <property type="match status" value="1"/>
</dbReference>
<keyword evidence="13" id="KW-1185">Reference proteome</keyword>
<dbReference type="InterPro" id="IPR050901">
    <property type="entry name" value="BP-dep_ABC_trans_perm"/>
</dbReference>
<comment type="similarity">
    <text evidence="2">Belongs to the binding-protein-dependent transport system permease family. MalFG subfamily.</text>
</comment>
<evidence type="ECO:0000256" key="1">
    <source>
        <dbReference type="ARBA" id="ARBA00004651"/>
    </source>
</evidence>
<dbReference type="InterPro" id="IPR035906">
    <property type="entry name" value="MetI-like_sf"/>
</dbReference>
<organism evidence="12 13">
    <name type="scientific">Brachybacterium aquaticum</name>
    <dbReference type="NCBI Taxonomy" id="1432564"/>
    <lineage>
        <taxon>Bacteria</taxon>
        <taxon>Bacillati</taxon>
        <taxon>Actinomycetota</taxon>
        <taxon>Actinomycetes</taxon>
        <taxon>Micrococcales</taxon>
        <taxon>Dermabacteraceae</taxon>
        <taxon>Brachybacterium</taxon>
    </lineage>
</organism>
<evidence type="ECO:0000256" key="3">
    <source>
        <dbReference type="ARBA" id="ARBA00022448"/>
    </source>
</evidence>
<feature type="compositionally biased region" description="Low complexity" evidence="10">
    <location>
        <begin position="8"/>
        <end position="21"/>
    </location>
</feature>
<dbReference type="GO" id="GO:0042956">
    <property type="term" value="P:maltodextrin transmembrane transport"/>
    <property type="evidence" value="ECO:0007669"/>
    <property type="project" value="TreeGrafter"/>
</dbReference>
<evidence type="ECO:0000256" key="8">
    <source>
        <dbReference type="ARBA" id="ARBA00023136"/>
    </source>
</evidence>
<name>A0A841AEW1_9MICO</name>
<proteinExistence type="inferred from homology"/>
<keyword evidence="3 9" id="KW-0813">Transport</keyword>
<dbReference type="Proteomes" id="UP000588158">
    <property type="component" value="Unassembled WGS sequence"/>
</dbReference>
<feature type="transmembrane region" description="Helical" evidence="9">
    <location>
        <begin position="97"/>
        <end position="123"/>
    </location>
</feature>
<reference evidence="12 13" key="1">
    <citation type="submission" date="2020-08" db="EMBL/GenBank/DDBJ databases">
        <title>Sequencing the genomes of 1000 actinobacteria strains.</title>
        <authorList>
            <person name="Klenk H.-P."/>
        </authorList>
    </citation>
    <scope>NUCLEOTIDE SEQUENCE [LARGE SCALE GENOMIC DNA]</scope>
    <source>
        <strain evidence="12 13">DSM 28796</strain>
    </source>
</reference>
<comment type="caution">
    <text evidence="12">The sequence shown here is derived from an EMBL/GenBank/DDBJ whole genome shotgun (WGS) entry which is preliminary data.</text>
</comment>
<feature type="transmembrane region" description="Helical" evidence="9">
    <location>
        <begin position="40"/>
        <end position="61"/>
    </location>
</feature>
<evidence type="ECO:0000256" key="4">
    <source>
        <dbReference type="ARBA" id="ARBA00022475"/>
    </source>
</evidence>
<dbReference type="Pfam" id="PF00528">
    <property type="entry name" value="BPD_transp_1"/>
    <property type="match status" value="1"/>
</dbReference>
<feature type="transmembrane region" description="Helical" evidence="9">
    <location>
        <begin position="135"/>
        <end position="160"/>
    </location>
</feature>
<evidence type="ECO:0000313" key="12">
    <source>
        <dbReference type="EMBL" id="MBB5831812.1"/>
    </source>
</evidence>
<evidence type="ECO:0000256" key="2">
    <source>
        <dbReference type="ARBA" id="ARBA00009047"/>
    </source>
</evidence>
<evidence type="ECO:0000259" key="11">
    <source>
        <dbReference type="PROSITE" id="PS50928"/>
    </source>
</evidence>
<protein>
    <submittedName>
        <fullName evidence="12">Arabinogalactan oligomer/maltooligosaccharide transport system permease protein</fullName>
    </submittedName>
</protein>
<keyword evidence="6 9" id="KW-0812">Transmembrane</keyword>
<evidence type="ECO:0000256" key="5">
    <source>
        <dbReference type="ARBA" id="ARBA00022597"/>
    </source>
</evidence>